<evidence type="ECO:0000256" key="5">
    <source>
        <dbReference type="ARBA" id="ARBA00023110"/>
    </source>
</evidence>
<evidence type="ECO:0000256" key="2">
    <source>
        <dbReference type="ARBA" id="ARBA00004496"/>
    </source>
</evidence>
<evidence type="ECO:0000256" key="1">
    <source>
        <dbReference type="ARBA" id="ARBA00000971"/>
    </source>
</evidence>
<dbReference type="PROSITE" id="PS50059">
    <property type="entry name" value="FKBP_PPIASE"/>
    <property type="match status" value="1"/>
</dbReference>
<keyword evidence="7 9" id="KW-0413">Isomerase</keyword>
<sequence>MSILKAGSRVTVHYIGTLDNGKIFDSTPDDEPLVFTIGANEVFPALEAAVAGMAPGEVRNIVVAAAEAYGPRRKENVIRVDRNAFPAGRELRLGQKLAMEFNGGASRVMMITEIGADEVTLDGNHPLAGQDLTFALRLVSVEEG</sequence>
<dbReference type="InterPro" id="IPR046357">
    <property type="entry name" value="PPIase_dom_sf"/>
</dbReference>
<keyword evidence="5 9" id="KW-0697">Rotamase</keyword>
<keyword evidence="6" id="KW-0143">Chaperone</keyword>
<comment type="catalytic activity">
    <reaction evidence="1 9 10">
        <text>[protein]-peptidylproline (omega=180) = [protein]-peptidylproline (omega=0)</text>
        <dbReference type="Rhea" id="RHEA:16237"/>
        <dbReference type="Rhea" id="RHEA-COMP:10747"/>
        <dbReference type="Rhea" id="RHEA-COMP:10748"/>
        <dbReference type="ChEBI" id="CHEBI:83833"/>
        <dbReference type="ChEBI" id="CHEBI:83834"/>
        <dbReference type="EC" id="5.2.1.8"/>
    </reaction>
</comment>
<accession>A0A8J7IKZ5</accession>
<dbReference type="EC" id="5.2.1.8" evidence="10"/>
<name>A0A8J7IKZ5_9BACT</name>
<evidence type="ECO:0000256" key="10">
    <source>
        <dbReference type="RuleBase" id="RU003915"/>
    </source>
</evidence>
<dbReference type="GO" id="GO:0042026">
    <property type="term" value="P:protein refolding"/>
    <property type="evidence" value="ECO:0007669"/>
    <property type="project" value="UniProtKB-ARBA"/>
</dbReference>
<keyword evidence="13" id="KW-1185">Reference proteome</keyword>
<keyword evidence="4" id="KW-0963">Cytoplasm</keyword>
<gene>
    <name evidence="12" type="ORF">JFN93_01465</name>
</gene>
<dbReference type="AlphaFoldDB" id="A0A8J7IKZ5"/>
<dbReference type="GO" id="GO:0003755">
    <property type="term" value="F:peptidyl-prolyl cis-trans isomerase activity"/>
    <property type="evidence" value="ECO:0007669"/>
    <property type="project" value="UniProtKB-UniRule"/>
</dbReference>
<evidence type="ECO:0000256" key="6">
    <source>
        <dbReference type="ARBA" id="ARBA00023186"/>
    </source>
</evidence>
<comment type="function">
    <text evidence="8">Also involved in hydrogenase metallocenter assembly, probably by participating in the nickel insertion step. This function in hydrogenase biosynthesis requires chaperone activity and the presence of the metal-binding domain, but not PPIase activity.</text>
</comment>
<dbReference type="Pfam" id="PF00254">
    <property type="entry name" value="FKBP_C"/>
    <property type="match status" value="1"/>
</dbReference>
<comment type="similarity">
    <text evidence="3 10">Belongs to the FKBP-type PPIase family.</text>
</comment>
<comment type="subcellular location">
    <subcellularLocation>
        <location evidence="2">Cytoplasm</location>
    </subcellularLocation>
</comment>
<evidence type="ECO:0000313" key="12">
    <source>
        <dbReference type="EMBL" id="MBJ6723363.1"/>
    </source>
</evidence>
<dbReference type="RefSeq" id="WP_199382197.1">
    <property type="nucleotide sequence ID" value="NZ_JAEMHM010000001.1"/>
</dbReference>
<dbReference type="PANTHER" id="PTHR47861">
    <property type="entry name" value="FKBP-TYPE PEPTIDYL-PROLYL CIS-TRANS ISOMERASE SLYD"/>
    <property type="match status" value="1"/>
</dbReference>
<dbReference type="Proteomes" id="UP000636888">
    <property type="component" value="Unassembled WGS sequence"/>
</dbReference>
<evidence type="ECO:0000256" key="9">
    <source>
        <dbReference type="PROSITE-ProRule" id="PRU00277"/>
    </source>
</evidence>
<dbReference type="Gene3D" id="3.10.50.40">
    <property type="match status" value="1"/>
</dbReference>
<evidence type="ECO:0000256" key="7">
    <source>
        <dbReference type="ARBA" id="ARBA00023235"/>
    </source>
</evidence>
<evidence type="ECO:0000259" key="11">
    <source>
        <dbReference type="PROSITE" id="PS50059"/>
    </source>
</evidence>
<comment type="caution">
    <text evidence="12">The sequence shown here is derived from an EMBL/GenBank/DDBJ whole genome shotgun (WGS) entry which is preliminary data.</text>
</comment>
<evidence type="ECO:0000256" key="4">
    <source>
        <dbReference type="ARBA" id="ARBA00022490"/>
    </source>
</evidence>
<proteinExistence type="inferred from homology"/>
<dbReference type="InterPro" id="IPR001179">
    <property type="entry name" value="PPIase_FKBP_dom"/>
</dbReference>
<dbReference type="EMBL" id="JAEMHM010000001">
    <property type="protein sequence ID" value="MBJ6723363.1"/>
    <property type="molecule type" value="Genomic_DNA"/>
</dbReference>
<dbReference type="PANTHER" id="PTHR47861:SF3">
    <property type="entry name" value="FKBP-TYPE PEPTIDYL-PROLYL CIS-TRANS ISOMERASE SLYD"/>
    <property type="match status" value="1"/>
</dbReference>
<organism evidence="12 13">
    <name type="scientific">Geomesophilobacter sediminis</name>
    <dbReference type="NCBI Taxonomy" id="2798584"/>
    <lineage>
        <taxon>Bacteria</taxon>
        <taxon>Pseudomonadati</taxon>
        <taxon>Thermodesulfobacteriota</taxon>
        <taxon>Desulfuromonadia</taxon>
        <taxon>Geobacterales</taxon>
        <taxon>Geobacteraceae</taxon>
        <taxon>Geomesophilobacter</taxon>
    </lineage>
</organism>
<evidence type="ECO:0000313" key="13">
    <source>
        <dbReference type="Proteomes" id="UP000636888"/>
    </source>
</evidence>
<evidence type="ECO:0000256" key="8">
    <source>
        <dbReference type="ARBA" id="ARBA00037071"/>
    </source>
</evidence>
<feature type="domain" description="PPIase FKBP-type" evidence="11">
    <location>
        <begin position="7"/>
        <end position="84"/>
    </location>
</feature>
<evidence type="ECO:0000256" key="3">
    <source>
        <dbReference type="ARBA" id="ARBA00006577"/>
    </source>
</evidence>
<protein>
    <recommendedName>
        <fullName evidence="10">Peptidyl-prolyl cis-trans isomerase</fullName>
        <ecNumber evidence="10">5.2.1.8</ecNumber>
    </recommendedName>
</protein>
<dbReference type="GO" id="GO:0005737">
    <property type="term" value="C:cytoplasm"/>
    <property type="evidence" value="ECO:0007669"/>
    <property type="project" value="UniProtKB-SubCell"/>
</dbReference>
<dbReference type="SUPFAM" id="SSF54534">
    <property type="entry name" value="FKBP-like"/>
    <property type="match status" value="1"/>
</dbReference>
<reference evidence="12" key="1">
    <citation type="submission" date="2020-12" db="EMBL/GenBank/DDBJ databases">
        <title>Geomonas sp. Red875, isolated from river sediment.</title>
        <authorList>
            <person name="Xu Z."/>
            <person name="Zhang Z."/>
            <person name="Masuda Y."/>
            <person name="Itoh H."/>
            <person name="Senoo K."/>
        </authorList>
    </citation>
    <scope>NUCLEOTIDE SEQUENCE</scope>
    <source>
        <strain evidence="12">Red875</strain>
    </source>
</reference>